<accession>A0ABR0AYC4</accession>
<name>A0ABR0AYC4_9CRUS</name>
<keyword evidence="2" id="KW-1185">Reference proteome</keyword>
<evidence type="ECO:0000313" key="1">
    <source>
        <dbReference type="EMBL" id="KAK4030147.1"/>
    </source>
</evidence>
<sequence>MLISVDSCNVLSVLQANQIVKEEVPNIKAGYSFGCFLLCRPIRVADCDGHEDDKTSAKIDKKFCFVF</sequence>
<dbReference type="Proteomes" id="UP001234178">
    <property type="component" value="Unassembled WGS sequence"/>
</dbReference>
<comment type="caution">
    <text evidence="1">The sequence shown here is derived from an EMBL/GenBank/DDBJ whole genome shotgun (WGS) entry which is preliminary data.</text>
</comment>
<gene>
    <name evidence="1" type="ORF">OUZ56_023123</name>
</gene>
<protein>
    <submittedName>
        <fullName evidence="1">Uncharacterized protein</fullName>
    </submittedName>
</protein>
<reference evidence="1 2" key="1">
    <citation type="journal article" date="2023" name="Nucleic Acids Res.">
        <title>The hologenome of Daphnia magna reveals possible DNA methylation and microbiome-mediated evolution of the host genome.</title>
        <authorList>
            <person name="Chaturvedi A."/>
            <person name="Li X."/>
            <person name="Dhandapani V."/>
            <person name="Marshall H."/>
            <person name="Kissane S."/>
            <person name="Cuenca-Cambronero M."/>
            <person name="Asole G."/>
            <person name="Calvet F."/>
            <person name="Ruiz-Romero M."/>
            <person name="Marangio P."/>
            <person name="Guigo R."/>
            <person name="Rago D."/>
            <person name="Mirbahai L."/>
            <person name="Eastwood N."/>
            <person name="Colbourne J.K."/>
            <person name="Zhou J."/>
            <person name="Mallon E."/>
            <person name="Orsini L."/>
        </authorList>
    </citation>
    <scope>NUCLEOTIDE SEQUENCE [LARGE SCALE GENOMIC DNA]</scope>
    <source>
        <strain evidence="1">LRV0_1</strain>
    </source>
</reference>
<organism evidence="1 2">
    <name type="scientific">Daphnia magna</name>
    <dbReference type="NCBI Taxonomy" id="35525"/>
    <lineage>
        <taxon>Eukaryota</taxon>
        <taxon>Metazoa</taxon>
        <taxon>Ecdysozoa</taxon>
        <taxon>Arthropoda</taxon>
        <taxon>Crustacea</taxon>
        <taxon>Branchiopoda</taxon>
        <taxon>Diplostraca</taxon>
        <taxon>Cladocera</taxon>
        <taxon>Anomopoda</taxon>
        <taxon>Daphniidae</taxon>
        <taxon>Daphnia</taxon>
    </lineage>
</organism>
<proteinExistence type="predicted"/>
<evidence type="ECO:0000313" key="2">
    <source>
        <dbReference type="Proteomes" id="UP001234178"/>
    </source>
</evidence>
<dbReference type="EMBL" id="JAOYFB010000039">
    <property type="protein sequence ID" value="KAK4030147.1"/>
    <property type="molecule type" value="Genomic_DNA"/>
</dbReference>